<keyword evidence="2" id="KW-0521">NADP</keyword>
<protein>
    <submittedName>
        <fullName evidence="6">NAD(P)H-dependent oxidoreductase</fullName>
    </submittedName>
</protein>
<evidence type="ECO:0000313" key="7">
    <source>
        <dbReference type="Proteomes" id="UP000056750"/>
    </source>
</evidence>
<dbReference type="GeneID" id="83258716"/>
<evidence type="ECO:0000256" key="2">
    <source>
        <dbReference type="ARBA" id="ARBA00022857"/>
    </source>
</evidence>
<evidence type="ECO:0000256" key="3">
    <source>
        <dbReference type="ARBA" id="ARBA00023002"/>
    </source>
</evidence>
<dbReference type="SUPFAM" id="SSF55469">
    <property type="entry name" value="FMN-dependent nitroreductase-like"/>
    <property type="match status" value="1"/>
</dbReference>
<evidence type="ECO:0000313" key="5">
    <source>
        <dbReference type="EMBL" id="AMJ74846.1"/>
    </source>
</evidence>
<dbReference type="CDD" id="cd02149">
    <property type="entry name" value="NfsB-like"/>
    <property type="match status" value="1"/>
</dbReference>
<sequence>MNVINALNWRYSVKSFSEQKLQQWQLRELLEATRLSPSSYGLQPYKVIVIESKSVRQRLLPFAYGQEQVIKSSHLLVFAARTDIGSHLVSDYIQEASKNNDTSSESLTSFAAMAEKALETMNTKEGLHWAQQQAFIALGNMLTSAAMMKIDTCPIGGFDAQEFDAILNLTANNLASTVICPIGIRDPNDKYSQRRKVRFDHQHLVMEI</sequence>
<evidence type="ECO:0000256" key="1">
    <source>
        <dbReference type="ARBA" id="ARBA00007118"/>
    </source>
</evidence>
<name>A0AAW7YYI4_9ALTE</name>
<keyword evidence="7" id="KW-1185">Reference proteome</keyword>
<dbReference type="PANTHER" id="PTHR43673:SF10">
    <property type="entry name" value="NADH DEHYDROGENASE_NAD(P)H NITROREDUCTASE XCC3605-RELATED"/>
    <property type="match status" value="1"/>
</dbReference>
<dbReference type="KEGG" id="asq:AVL57_13270"/>
<dbReference type="Pfam" id="PF00881">
    <property type="entry name" value="Nitroreductase"/>
    <property type="match status" value="1"/>
</dbReference>
<dbReference type="Proteomes" id="UP000056750">
    <property type="component" value="Chromosome"/>
</dbReference>
<dbReference type="Proteomes" id="UP001170717">
    <property type="component" value="Unassembled WGS sequence"/>
</dbReference>
<dbReference type="Gene3D" id="3.40.109.10">
    <property type="entry name" value="NADH Oxidase"/>
    <property type="match status" value="1"/>
</dbReference>
<reference evidence="5 7" key="1">
    <citation type="submission" date="2015-12" db="EMBL/GenBank/DDBJ databases">
        <title>Intraspecies pangenome expansion in the marine bacterium Alteromonas.</title>
        <authorList>
            <person name="Lopez-Perez M."/>
            <person name="Rodriguez-Valera F."/>
        </authorList>
    </citation>
    <scope>NUCLEOTIDE SEQUENCE [LARGE SCALE GENOMIC DNA]</scope>
    <source>
        <strain evidence="5 7">LMG 21861</strain>
    </source>
</reference>
<evidence type="ECO:0000259" key="4">
    <source>
        <dbReference type="Pfam" id="PF00881"/>
    </source>
</evidence>
<evidence type="ECO:0000313" key="8">
    <source>
        <dbReference type="Proteomes" id="UP001170717"/>
    </source>
</evidence>
<accession>A0AAW7YYI4</accession>
<feature type="domain" description="Nitroreductase" evidence="4">
    <location>
        <begin position="8"/>
        <end position="183"/>
    </location>
</feature>
<dbReference type="RefSeq" id="WP_057791046.1">
    <property type="nucleotide sequence ID" value="NZ_CANLMS010000007.1"/>
</dbReference>
<dbReference type="InterPro" id="IPR000415">
    <property type="entry name" value="Nitroreductase-like"/>
</dbReference>
<dbReference type="InterPro" id="IPR033878">
    <property type="entry name" value="NfsB-like"/>
</dbReference>
<comment type="similarity">
    <text evidence="1">Belongs to the nitroreductase family.</text>
</comment>
<gene>
    <name evidence="5" type="ORF">AVL57_13270</name>
    <name evidence="6" type="ORF">Q4527_07590</name>
</gene>
<dbReference type="PANTHER" id="PTHR43673">
    <property type="entry name" value="NAD(P)H NITROREDUCTASE YDGI-RELATED"/>
    <property type="match status" value="1"/>
</dbReference>
<proteinExistence type="inferred from homology"/>
<dbReference type="EMBL" id="JAUOQI010000004">
    <property type="protein sequence ID" value="MDO6577251.1"/>
    <property type="molecule type" value="Genomic_DNA"/>
</dbReference>
<dbReference type="GO" id="GO:0016491">
    <property type="term" value="F:oxidoreductase activity"/>
    <property type="evidence" value="ECO:0007669"/>
    <property type="project" value="UniProtKB-KW"/>
</dbReference>
<organism evidence="6 8">
    <name type="scientific">Alteromonas stellipolaris</name>
    <dbReference type="NCBI Taxonomy" id="233316"/>
    <lineage>
        <taxon>Bacteria</taxon>
        <taxon>Pseudomonadati</taxon>
        <taxon>Pseudomonadota</taxon>
        <taxon>Gammaproteobacteria</taxon>
        <taxon>Alteromonadales</taxon>
        <taxon>Alteromonadaceae</taxon>
        <taxon>Alteromonas/Salinimonas group</taxon>
        <taxon>Alteromonas</taxon>
    </lineage>
</organism>
<dbReference type="InterPro" id="IPR029479">
    <property type="entry name" value="Nitroreductase"/>
</dbReference>
<dbReference type="AlphaFoldDB" id="A0AAW7YYI4"/>
<keyword evidence="3" id="KW-0560">Oxidoreductase</keyword>
<dbReference type="EMBL" id="CP013926">
    <property type="protein sequence ID" value="AMJ74846.1"/>
    <property type="molecule type" value="Genomic_DNA"/>
</dbReference>
<evidence type="ECO:0000313" key="6">
    <source>
        <dbReference type="EMBL" id="MDO6577251.1"/>
    </source>
</evidence>
<reference evidence="6" key="2">
    <citation type="submission" date="2023-07" db="EMBL/GenBank/DDBJ databases">
        <title>Genome content predicts the carbon catabolic preferences of heterotrophic bacteria.</title>
        <authorList>
            <person name="Gralka M."/>
        </authorList>
    </citation>
    <scope>NUCLEOTIDE SEQUENCE</scope>
    <source>
        <strain evidence="6">F2M12</strain>
    </source>
</reference>